<dbReference type="SUPFAM" id="SSF50998">
    <property type="entry name" value="Quinoprotein alcohol dehydrogenase-like"/>
    <property type="match status" value="1"/>
</dbReference>
<evidence type="ECO:0000259" key="2">
    <source>
        <dbReference type="Pfam" id="PF13860"/>
    </source>
</evidence>
<dbReference type="Gene3D" id="2.60.40.4070">
    <property type="match status" value="1"/>
</dbReference>
<dbReference type="Proteomes" id="UP000319829">
    <property type="component" value="Unassembled WGS sequence"/>
</dbReference>
<dbReference type="PANTHER" id="PTHR35340">
    <property type="entry name" value="PQQ ENZYME REPEAT PROTEIN-RELATED"/>
    <property type="match status" value="1"/>
</dbReference>
<dbReference type="AlphaFoldDB" id="A0A538SRY6"/>
<comment type="caution">
    <text evidence="3">The sequence shown here is derived from an EMBL/GenBank/DDBJ whole genome shotgun (WGS) entry which is preliminary data.</text>
</comment>
<dbReference type="Pfam" id="PF13860">
    <property type="entry name" value="FlgD_ig"/>
    <property type="match status" value="1"/>
</dbReference>
<evidence type="ECO:0000313" key="3">
    <source>
        <dbReference type="EMBL" id="TMQ54140.1"/>
    </source>
</evidence>
<name>A0A538SRY6_UNCEI</name>
<dbReference type="InterPro" id="IPR025965">
    <property type="entry name" value="FlgD/Vpr_Ig-like"/>
</dbReference>
<accession>A0A538SRY6</accession>
<gene>
    <name evidence="3" type="ORF">E6K74_07140</name>
</gene>
<dbReference type="InterPro" id="IPR039535">
    <property type="entry name" value="ASST-like"/>
</dbReference>
<evidence type="ECO:0000313" key="4">
    <source>
        <dbReference type="Proteomes" id="UP000319829"/>
    </source>
</evidence>
<evidence type="ECO:0000256" key="1">
    <source>
        <dbReference type="SAM" id="Phobius"/>
    </source>
</evidence>
<dbReference type="InterPro" id="IPR011047">
    <property type="entry name" value="Quinoprotein_ADH-like_sf"/>
</dbReference>
<keyword evidence="1" id="KW-1133">Transmembrane helix</keyword>
<feature type="domain" description="FlgD/Vpr Ig-like" evidence="2">
    <location>
        <begin position="679"/>
        <end position="730"/>
    </location>
</feature>
<dbReference type="InterPro" id="IPR053143">
    <property type="entry name" value="Arylsulfate_ST"/>
</dbReference>
<keyword evidence="1" id="KW-0472">Membrane</keyword>
<reference evidence="3 4" key="1">
    <citation type="journal article" date="2019" name="Nat. Microbiol.">
        <title>Mediterranean grassland soil C-N compound turnover is dependent on rainfall and depth, and is mediated by genomically divergent microorganisms.</title>
        <authorList>
            <person name="Diamond S."/>
            <person name="Andeer P.F."/>
            <person name="Li Z."/>
            <person name="Crits-Christoph A."/>
            <person name="Burstein D."/>
            <person name="Anantharaman K."/>
            <person name="Lane K.R."/>
            <person name="Thomas B.C."/>
            <person name="Pan C."/>
            <person name="Northen T.R."/>
            <person name="Banfield J.F."/>
        </authorList>
    </citation>
    <scope>NUCLEOTIDE SEQUENCE [LARGE SCALE GENOMIC DNA]</scope>
    <source>
        <strain evidence="3">WS_4</strain>
    </source>
</reference>
<dbReference type="PANTHER" id="PTHR35340:SF5">
    <property type="entry name" value="ASST-DOMAIN-CONTAINING PROTEIN"/>
    <property type="match status" value="1"/>
</dbReference>
<proteinExistence type="predicted"/>
<organism evidence="3 4">
    <name type="scientific">Eiseniibacteriota bacterium</name>
    <dbReference type="NCBI Taxonomy" id="2212470"/>
    <lineage>
        <taxon>Bacteria</taxon>
        <taxon>Candidatus Eiseniibacteriota</taxon>
    </lineage>
</organism>
<feature type="transmembrane region" description="Helical" evidence="1">
    <location>
        <begin position="23"/>
        <end position="42"/>
    </location>
</feature>
<dbReference type="EMBL" id="VBOU01000076">
    <property type="protein sequence ID" value="TMQ54140.1"/>
    <property type="molecule type" value="Genomic_DNA"/>
</dbReference>
<dbReference type="Pfam" id="PF14269">
    <property type="entry name" value="Arylsulfotran_2"/>
    <property type="match status" value="1"/>
</dbReference>
<keyword evidence="1" id="KW-0812">Transmembrane</keyword>
<sequence length="744" mass="79655">MCAGRVAVCCSQDLGRIPSMTRLTRVLVVAIPVAASIFVYPASGVDAQSPGLEFLSPLPGSSWILPETNVILRPGGIVDAGSITGGAPLVISGSVSGSHEGRLRLSSDRRTLTFRPDFPFTPGEVVTCRLESGLTTDTRGAIPPSEFSFTIAGPERESLRDFQIPAETDPGGPPAAGGSAIARVRGLQSAAVTESLPPDFPNIQAAVFGTPAPGRLFLSDLHFAASGPPVPSYLMILENDGTPFFYRKLPGVGLDFKMQPDGRLTYFDVAAKGFYALNARYDVVDSFRCGNGYSTDGHDLILLPDGHAVLMSYDPQVADLSALGGRSNAIVIGLIIQELDEGKDVVFQWRSWDHFQITDVVSHSLTTAVVDYVHGNSIDVDPDGNFLLSSRHMNEVTKISRTTGEVLWRLGGRNNQFTFINDAILFSHQHDVRRLPNGHITMFDNGNFRQPQFSRAAEYAIDEMQKTATLVWQYRLNPDVFSVAFGSVQRFSNGNSLICWGAAKPTLMEVAPDGTIISALSLNPGVATYRAVRFEWPPVKSAAVALFPATINMDVRDGWITAMIGSEAADFAMSDVELSSVRLGGTVPADSASARMGNTNGDGVPELTVRFSRGALMPLLSLQTTRLEVSGSLRTGEIFRGYADVRVVAARGLGAPLASVRLVSAPGSIPVELVAGGDAARARTFAIYDVQGRLVKRWQAKAGAGRSVSWDGRATDGRRVGSGVYLVRVEDGAPGPTLKVVIDR</sequence>
<protein>
    <recommendedName>
        <fullName evidence="2">FlgD/Vpr Ig-like domain-containing protein</fullName>
    </recommendedName>
</protein>